<evidence type="ECO:0000313" key="1">
    <source>
        <dbReference type="EMBL" id="CAB4852330.1"/>
    </source>
</evidence>
<protein>
    <submittedName>
        <fullName evidence="1">Unannotated protein</fullName>
    </submittedName>
</protein>
<dbReference type="EMBL" id="CAFBIZ010000256">
    <property type="protein sequence ID" value="CAB4852330.1"/>
    <property type="molecule type" value="Genomic_DNA"/>
</dbReference>
<proteinExistence type="predicted"/>
<dbReference type="AlphaFoldDB" id="A0A6J7C3V0"/>
<accession>A0A6J7C3V0</accession>
<reference evidence="1" key="1">
    <citation type="submission" date="2020-05" db="EMBL/GenBank/DDBJ databases">
        <authorList>
            <person name="Chiriac C."/>
            <person name="Salcher M."/>
            <person name="Ghai R."/>
            <person name="Kavagutti S V."/>
        </authorList>
    </citation>
    <scope>NUCLEOTIDE SEQUENCE</scope>
</reference>
<name>A0A6J7C3V0_9ZZZZ</name>
<gene>
    <name evidence="1" type="ORF">UFOPK3268_01605</name>
</gene>
<sequence length="77" mass="8058">MVVGHVGESVIVAELNENLPLIKVVGPDMAVAKVEVTTPPDALIVPVIAERGRTTESNRRLSVVVPTADTCQLSALA</sequence>
<organism evidence="1">
    <name type="scientific">freshwater metagenome</name>
    <dbReference type="NCBI Taxonomy" id="449393"/>
    <lineage>
        <taxon>unclassified sequences</taxon>
        <taxon>metagenomes</taxon>
        <taxon>ecological metagenomes</taxon>
    </lineage>
</organism>